<dbReference type="EMBL" id="HBIV01005310">
    <property type="protein sequence ID" value="CAE0649674.1"/>
    <property type="molecule type" value="Transcribed_RNA"/>
</dbReference>
<protein>
    <submittedName>
        <fullName evidence="1">Uncharacterized protein</fullName>
    </submittedName>
</protein>
<dbReference type="AlphaFoldDB" id="A0A7S3YF01"/>
<accession>A0A7S3YF01</accession>
<sequence length="181" mass="20059">MPAPGFASFLLHSGSHAPSTAHGIGDYQPLRHCRPEGWGIVFEGLLDWVNHLEAGADSEEQSNDDVLQFLGEILENKGQGARFVKSVIRANIFKRFQKNTHPPPVVNAVCATFAALLKHTGLSKEALVRSKSRKRFNKRSPIVLLWGKAYDVVEVRDPNVNVSKTQISHDELLLPDHVAHV</sequence>
<organism evidence="1">
    <name type="scientific">Lotharella globosa</name>
    <dbReference type="NCBI Taxonomy" id="91324"/>
    <lineage>
        <taxon>Eukaryota</taxon>
        <taxon>Sar</taxon>
        <taxon>Rhizaria</taxon>
        <taxon>Cercozoa</taxon>
        <taxon>Chlorarachniophyceae</taxon>
        <taxon>Lotharella</taxon>
    </lineage>
</organism>
<proteinExistence type="predicted"/>
<gene>
    <name evidence="1" type="ORF">LGLO00237_LOCUS3796</name>
</gene>
<name>A0A7S3YF01_9EUKA</name>
<reference evidence="1" key="1">
    <citation type="submission" date="2021-01" db="EMBL/GenBank/DDBJ databases">
        <authorList>
            <person name="Corre E."/>
            <person name="Pelletier E."/>
            <person name="Niang G."/>
            <person name="Scheremetjew M."/>
            <person name="Finn R."/>
            <person name="Kale V."/>
            <person name="Holt S."/>
            <person name="Cochrane G."/>
            <person name="Meng A."/>
            <person name="Brown T."/>
            <person name="Cohen L."/>
        </authorList>
    </citation>
    <scope>NUCLEOTIDE SEQUENCE</scope>
    <source>
        <strain evidence="1">CCCM811</strain>
    </source>
</reference>
<evidence type="ECO:0000313" key="1">
    <source>
        <dbReference type="EMBL" id="CAE0649674.1"/>
    </source>
</evidence>